<name>B3PMH0_META1</name>
<dbReference type="GO" id="GO:0004058">
    <property type="term" value="F:aromatic-L-amino-acid decarboxylase activity"/>
    <property type="evidence" value="ECO:0007669"/>
    <property type="project" value="UniProtKB-ARBA"/>
</dbReference>
<gene>
    <name evidence="7" type="ordered locus">MARTH_orf341</name>
</gene>
<comment type="similarity">
    <text evidence="2">Belongs to the group II decarboxylase family.</text>
</comment>
<comment type="cofactor">
    <cofactor evidence="1 6">
        <name>pyridoxal 5'-phosphate</name>
        <dbReference type="ChEBI" id="CHEBI:597326"/>
    </cofactor>
</comment>
<evidence type="ECO:0000256" key="5">
    <source>
        <dbReference type="ARBA" id="ARBA00023239"/>
    </source>
</evidence>
<evidence type="ECO:0000256" key="6">
    <source>
        <dbReference type="PIRSR" id="PIRSR602129-50"/>
    </source>
</evidence>
<dbReference type="Gene3D" id="3.40.640.10">
    <property type="entry name" value="Type I PLP-dependent aspartate aminotransferase-like (Major domain)"/>
    <property type="match status" value="1"/>
</dbReference>
<dbReference type="InterPro" id="IPR015424">
    <property type="entry name" value="PyrdxlP-dep_Trfase"/>
</dbReference>
<sequence>MKKEFLIKKYVSKLLKYFTNNFDSQPKISELDPNEIFKKLWKWKIEDYKFFEENLARLFGNQKNERYLSFPDTGIDAYGFIGDFINILLNPITITYFNGSPLGTIVEIDTINKIRRLLNLDDTKFDIKAGLYNLGGVWTLGGTMANHLAINDHISKYLLEHNDFDKKIALLKNDTHYSVFNGIKNALQNNDKVIFIDKNYIEFFFEKNHEKIAFVIATFGTSGGTSKHNALKIMDMCNKYNLPLHIDAAQGFVDFIVNPIDWNKFKNEITISIDFHKALHLNYGSSYLIAKNADFFNFKLSSSSLDLAHLNNLVGSKSCNSLKTWLFLQNNTQEEIVNKILGARESLDKLLAKILTNKNVKLLTNDYMHKALVSINFNSEDDDFLMNLFVNNMIDNHGIIFDVISYPIGNKFSLVLGISTSQKISTKKINEISQKFLYELKKISQSQEMKPAVYNHVLSPATWQNANFSQLILKKVEKFSKLGFYIEGSTSLWLTYKDYYKLPNDIDLVLLNNSFNSFDEKFNYLKSAINKPNLQQYDIINWVEDWISIDILLTANFADDMLMKKTILFQGKNYQVNLVKPEYTYFSKIVSYLYKAMNTNKIEKTILKKDIINDIVFLSKKVSLTDDVLEKWVLHEIKSAFYIYWENIYYDLEKTNIDLEILDQKSKTIIAKVIALLIKNKNFAPKIDEAFRFDWKKLEN</sequence>
<dbReference type="KEGG" id="mat:MARTH_orf341"/>
<protein>
    <submittedName>
        <fullName evidence="7">Pyridoxal-dependent decarboxylase</fullName>
    </submittedName>
</protein>
<dbReference type="InterPro" id="IPR002129">
    <property type="entry name" value="PyrdxlP-dep_de-COase"/>
</dbReference>
<dbReference type="eggNOG" id="COG0076">
    <property type="taxonomic scope" value="Bacteria"/>
</dbReference>
<dbReference type="STRING" id="243272.MARTH_orf341"/>
<dbReference type="Proteomes" id="UP000008812">
    <property type="component" value="Chromosome"/>
</dbReference>
<dbReference type="InterPro" id="IPR015421">
    <property type="entry name" value="PyrdxlP-dep_Trfase_major"/>
</dbReference>
<evidence type="ECO:0000256" key="1">
    <source>
        <dbReference type="ARBA" id="ARBA00001933"/>
    </source>
</evidence>
<keyword evidence="3" id="KW-0210">Decarboxylase</keyword>
<organism evidence="7 8">
    <name type="scientific">Metamycoplasma arthritidis (strain 158L3-1)</name>
    <name type="common">Mycoplasma arthritidis</name>
    <dbReference type="NCBI Taxonomy" id="243272"/>
    <lineage>
        <taxon>Bacteria</taxon>
        <taxon>Bacillati</taxon>
        <taxon>Mycoplasmatota</taxon>
        <taxon>Mycoplasmoidales</taxon>
        <taxon>Metamycoplasmataceae</taxon>
        <taxon>Metamycoplasma</taxon>
    </lineage>
</organism>
<dbReference type="AlphaFoldDB" id="B3PMH0"/>
<evidence type="ECO:0000256" key="2">
    <source>
        <dbReference type="ARBA" id="ARBA00009533"/>
    </source>
</evidence>
<dbReference type="PANTHER" id="PTHR45677:SF12">
    <property type="entry name" value="BLACK, ISOFORM A"/>
    <property type="match status" value="1"/>
</dbReference>
<dbReference type="RefSeq" id="WP_012498179.1">
    <property type="nucleotide sequence ID" value="NC_011025.1"/>
</dbReference>
<dbReference type="EMBL" id="CP001047">
    <property type="protein sequence ID" value="ACF07222.1"/>
    <property type="molecule type" value="Genomic_DNA"/>
</dbReference>
<keyword evidence="5" id="KW-0456">Lyase</keyword>
<dbReference type="SUPFAM" id="SSF53383">
    <property type="entry name" value="PLP-dependent transferases"/>
    <property type="match status" value="1"/>
</dbReference>
<proteinExistence type="inferred from homology"/>
<keyword evidence="8" id="KW-1185">Reference proteome</keyword>
<reference evidence="7 8" key="1">
    <citation type="journal article" date="2008" name="Infect. Immun.">
        <title>Genome of Mycoplasma arthritidis.</title>
        <authorList>
            <person name="Dybvig K."/>
            <person name="Zuhua C."/>
            <person name="Lao P."/>
            <person name="Jordan D.S."/>
            <person name="French C.T."/>
            <person name="Tu A.H."/>
            <person name="Loraine A.E."/>
        </authorList>
    </citation>
    <scope>NUCLEOTIDE SEQUENCE [LARGE SCALE GENOMIC DNA]</scope>
    <source>
        <strain evidence="7 8">158L3-1</strain>
    </source>
</reference>
<dbReference type="Pfam" id="PF00282">
    <property type="entry name" value="Pyridoxal_deC"/>
    <property type="match status" value="1"/>
</dbReference>
<evidence type="ECO:0000313" key="8">
    <source>
        <dbReference type="Proteomes" id="UP000008812"/>
    </source>
</evidence>
<keyword evidence="4 6" id="KW-0663">Pyridoxal phosphate</keyword>
<accession>B3PMH0</accession>
<evidence type="ECO:0000256" key="3">
    <source>
        <dbReference type="ARBA" id="ARBA00022793"/>
    </source>
</evidence>
<dbReference type="GO" id="GO:0005737">
    <property type="term" value="C:cytoplasm"/>
    <property type="evidence" value="ECO:0007669"/>
    <property type="project" value="TreeGrafter"/>
</dbReference>
<evidence type="ECO:0000313" key="7">
    <source>
        <dbReference type="EMBL" id="ACF07222.1"/>
    </source>
</evidence>
<dbReference type="HOGENOM" id="CLU_393715_0_0_14"/>
<dbReference type="GO" id="GO:0019752">
    <property type="term" value="P:carboxylic acid metabolic process"/>
    <property type="evidence" value="ECO:0007669"/>
    <property type="project" value="InterPro"/>
</dbReference>
<dbReference type="GO" id="GO:0030170">
    <property type="term" value="F:pyridoxal phosphate binding"/>
    <property type="evidence" value="ECO:0007669"/>
    <property type="project" value="InterPro"/>
</dbReference>
<dbReference type="PANTHER" id="PTHR45677">
    <property type="entry name" value="GLUTAMATE DECARBOXYLASE-RELATED"/>
    <property type="match status" value="1"/>
</dbReference>
<feature type="modified residue" description="N6-(pyridoxal phosphate)lysine" evidence="6">
    <location>
        <position position="277"/>
    </location>
</feature>
<evidence type="ECO:0000256" key="4">
    <source>
        <dbReference type="ARBA" id="ARBA00022898"/>
    </source>
</evidence>